<feature type="domain" description="Peptidase S9A N-terminal" evidence="6">
    <location>
        <begin position="21"/>
        <end position="419"/>
    </location>
</feature>
<dbReference type="Proteomes" id="UP000005307">
    <property type="component" value="Chromosome"/>
</dbReference>
<evidence type="ECO:0000313" key="8">
    <source>
        <dbReference type="Proteomes" id="UP000005307"/>
    </source>
</evidence>
<name>M9R4F9_9RHOB</name>
<dbReference type="InterPro" id="IPR051543">
    <property type="entry name" value="Serine_Peptidase_S9A"/>
</dbReference>
<evidence type="ECO:0000256" key="4">
    <source>
        <dbReference type="ARBA" id="ARBA00022825"/>
    </source>
</evidence>
<keyword evidence="3 7" id="KW-0378">Hydrolase</keyword>
<gene>
    <name evidence="7" type="ORF">OAN307_c18210</name>
</gene>
<proteinExistence type="inferred from homology"/>
<keyword evidence="2 7" id="KW-0645">Protease</keyword>
<dbReference type="eggNOG" id="COG1770">
    <property type="taxonomic scope" value="Bacteria"/>
</dbReference>
<dbReference type="GO" id="GO:0006508">
    <property type="term" value="P:proteolysis"/>
    <property type="evidence" value="ECO:0007669"/>
    <property type="project" value="UniProtKB-KW"/>
</dbReference>
<dbReference type="EC" id="3.4.21.83" evidence="7"/>
<evidence type="ECO:0000256" key="1">
    <source>
        <dbReference type="ARBA" id="ARBA00005228"/>
    </source>
</evidence>
<dbReference type="PANTHER" id="PTHR11757:SF19">
    <property type="entry name" value="PROLYL ENDOPEPTIDASE-LIKE"/>
    <property type="match status" value="1"/>
</dbReference>
<dbReference type="KEGG" id="oat:OAN307_c18210"/>
<keyword evidence="8" id="KW-1185">Reference proteome</keyword>
<dbReference type="MEROPS" id="S09.010"/>
<keyword evidence="4" id="KW-0720">Serine protease</keyword>
<dbReference type="SUPFAM" id="SSF53474">
    <property type="entry name" value="alpha/beta-Hydrolases"/>
    <property type="match status" value="1"/>
</dbReference>
<dbReference type="InterPro" id="IPR029058">
    <property type="entry name" value="AB_hydrolase_fold"/>
</dbReference>
<dbReference type="InterPro" id="IPR002470">
    <property type="entry name" value="Peptidase_S9A"/>
</dbReference>
<comment type="similarity">
    <text evidence="1">Belongs to the peptidase S9A family.</text>
</comment>
<organism evidence="7 8">
    <name type="scientific">Octadecabacter antarcticus 307</name>
    <dbReference type="NCBI Taxonomy" id="391626"/>
    <lineage>
        <taxon>Bacteria</taxon>
        <taxon>Pseudomonadati</taxon>
        <taxon>Pseudomonadota</taxon>
        <taxon>Alphaproteobacteria</taxon>
        <taxon>Rhodobacterales</taxon>
        <taxon>Roseobacteraceae</taxon>
        <taxon>Octadecabacter</taxon>
    </lineage>
</organism>
<dbReference type="AlphaFoldDB" id="M9R4F9"/>
<protein>
    <submittedName>
        <fullName evidence="7">Protease II</fullName>
        <ecNumber evidence="7">3.4.21.83</ecNumber>
    </submittedName>
</protein>
<dbReference type="Pfam" id="PF02897">
    <property type="entry name" value="Peptidase_S9_N"/>
    <property type="match status" value="1"/>
</dbReference>
<feature type="domain" description="Peptidase S9 prolyl oligopeptidase catalytic" evidence="5">
    <location>
        <begin position="480"/>
        <end position="695"/>
    </location>
</feature>
<dbReference type="SUPFAM" id="SSF50993">
    <property type="entry name" value="Peptidase/esterase 'gauge' domain"/>
    <property type="match status" value="1"/>
</dbReference>
<reference evidence="7 8" key="1">
    <citation type="journal article" date="2013" name="PLoS ONE">
        <title>Poles Apart: Arctic and Antarctic Octadecabacter strains Share High Genome Plasticity and a New Type of Xanthorhodopsin.</title>
        <authorList>
            <person name="Vollmers J."/>
            <person name="Voget S."/>
            <person name="Dietrich S."/>
            <person name="Gollnow K."/>
            <person name="Smits M."/>
            <person name="Meyer K."/>
            <person name="Brinkhoff T."/>
            <person name="Simon M."/>
            <person name="Daniel R."/>
        </authorList>
    </citation>
    <scope>NUCLEOTIDE SEQUENCE [LARGE SCALE GENOMIC DNA]</scope>
    <source>
        <strain evidence="7 8">307</strain>
    </source>
</reference>
<evidence type="ECO:0000313" key="7">
    <source>
        <dbReference type="EMBL" id="AGI67479.1"/>
    </source>
</evidence>
<dbReference type="Pfam" id="PF00326">
    <property type="entry name" value="Peptidase_S9"/>
    <property type="match status" value="1"/>
</dbReference>
<evidence type="ECO:0000256" key="2">
    <source>
        <dbReference type="ARBA" id="ARBA00022670"/>
    </source>
</evidence>
<dbReference type="PRINTS" id="PR00862">
    <property type="entry name" value="PROLIGOPTASE"/>
</dbReference>
<evidence type="ECO:0000259" key="6">
    <source>
        <dbReference type="Pfam" id="PF02897"/>
    </source>
</evidence>
<evidence type="ECO:0000259" key="5">
    <source>
        <dbReference type="Pfam" id="PF00326"/>
    </source>
</evidence>
<dbReference type="RefSeq" id="WP_015499507.1">
    <property type="nucleotide sequence ID" value="NC_020911.1"/>
</dbReference>
<accession>M9R4F9</accession>
<dbReference type="InterPro" id="IPR001375">
    <property type="entry name" value="Peptidase_S9_cat"/>
</dbReference>
<dbReference type="HOGENOM" id="CLU_011290_0_2_5"/>
<dbReference type="Gene3D" id="2.130.10.120">
    <property type="entry name" value="Prolyl oligopeptidase, N-terminal domain"/>
    <property type="match status" value="1"/>
</dbReference>
<dbReference type="Gene3D" id="3.40.50.1820">
    <property type="entry name" value="alpha/beta hydrolase"/>
    <property type="match status" value="1"/>
</dbReference>
<sequence>MRRSFKALPDFPVADCRPLTTQVHGVDLHDDYGWLRAPNWQEAMREPDKLPVDIAAYLNAENAYYDAAMADTTDLQDQLVKEMRGRIKEDDSSVAHKNGPFAYSTRFDGGAEYPLFIRTPRAGGEDHVVLNVNTQAAAHDYFDLGQTATSPDQKVLAWAADVNGSEFYRLSFRNIENGTDLDYHISDVGSVAWADGQTLFYVRANANHKYNKVFRHTLGSDPADDVLVFSEDDPRYDVDVYRQRSGAFITILTGMNDENEVSVIPTSDPAAAPMLIEPRTQGLEYDIDHQGDAFIIHTNADDAIDFKVMTVSVAAPSRANWVDLIAHEDGRRIVSTMVHKDWLIWIERRNALPRICYVGKDQPIAAAQVIAFDEQAYGLGGDPGLEYDTDMFRFTYTSPTTPSQVFDFDLSSAQRVLRKTQEIPSGHNPLDYVTVRTMAPSHDGTQVPVTVLYHTDTPLDGTAPCLLYGYGSYGMSMPASFSSGRLSLVNRGFIYVIAHVRGGEEMGRNWYETSKFSGKPNTFYDFIAVAQHLITERYTAPARIVIQGGSAGGLLVGAALNMRPDLWAGAIADVPFVDVLTTILDDTLPLTPGEWSQWGNPIASQQAFEDIRAYSPYDNVTPQDYPPILVTAGVSDPRVTYWEPAKWVARLRATKTDDNMLMLRTNMSSGHFGKSGRFAALEDAARSYAFAFKVTDTAFMTD</sequence>
<dbReference type="GO" id="GO:0004252">
    <property type="term" value="F:serine-type endopeptidase activity"/>
    <property type="evidence" value="ECO:0007669"/>
    <property type="project" value="UniProtKB-EC"/>
</dbReference>
<dbReference type="PANTHER" id="PTHR11757">
    <property type="entry name" value="PROTEASE FAMILY S9A OLIGOPEPTIDASE"/>
    <property type="match status" value="1"/>
</dbReference>
<dbReference type="OrthoDB" id="9801421at2"/>
<dbReference type="EMBL" id="CP003740">
    <property type="protein sequence ID" value="AGI67479.1"/>
    <property type="molecule type" value="Genomic_DNA"/>
</dbReference>
<evidence type="ECO:0000256" key="3">
    <source>
        <dbReference type="ARBA" id="ARBA00022801"/>
    </source>
</evidence>
<dbReference type="InterPro" id="IPR023302">
    <property type="entry name" value="Pept_S9A_N"/>
</dbReference>